<dbReference type="GO" id="GO:0005737">
    <property type="term" value="C:cytoplasm"/>
    <property type="evidence" value="ECO:0007669"/>
    <property type="project" value="TreeGrafter"/>
</dbReference>
<evidence type="ECO:0000256" key="1">
    <source>
        <dbReference type="ARBA" id="ARBA00000451"/>
    </source>
</evidence>
<evidence type="ECO:0000313" key="7">
    <source>
        <dbReference type="Proteomes" id="UP000646827"/>
    </source>
</evidence>
<comment type="caution">
    <text evidence="6">The sequence shown here is derived from an EMBL/GenBank/DDBJ whole genome shotgun (WGS) entry which is preliminary data.</text>
</comment>
<gene>
    <name evidence="6" type="ORF">INT45_011513</name>
</gene>
<dbReference type="InterPro" id="IPR005314">
    <property type="entry name" value="Peptidase_C50"/>
</dbReference>
<evidence type="ECO:0000313" key="6">
    <source>
        <dbReference type="EMBL" id="KAG2223167.1"/>
    </source>
</evidence>
<dbReference type="GO" id="GO:0005634">
    <property type="term" value="C:nucleus"/>
    <property type="evidence" value="ECO:0007669"/>
    <property type="project" value="InterPro"/>
</dbReference>
<dbReference type="GO" id="GO:0072686">
    <property type="term" value="C:mitotic spindle"/>
    <property type="evidence" value="ECO:0007669"/>
    <property type="project" value="TreeGrafter"/>
</dbReference>
<dbReference type="PANTHER" id="PTHR12792:SF0">
    <property type="entry name" value="SEPARIN"/>
    <property type="match status" value="1"/>
</dbReference>
<keyword evidence="4" id="KW-0159">Chromosome partition</keyword>
<dbReference type="GO" id="GO:0044732">
    <property type="term" value="C:mitotic spindle pole body"/>
    <property type="evidence" value="ECO:0007669"/>
    <property type="project" value="TreeGrafter"/>
</dbReference>
<dbReference type="InterPro" id="IPR030397">
    <property type="entry name" value="SEPARIN_core_dom"/>
</dbReference>
<dbReference type="GO" id="GO:0006508">
    <property type="term" value="P:proteolysis"/>
    <property type="evidence" value="ECO:0007669"/>
    <property type="project" value="InterPro"/>
</dbReference>
<dbReference type="OrthoDB" id="10255632at2759"/>
<dbReference type="EMBL" id="JAEPRB010000066">
    <property type="protein sequence ID" value="KAG2223167.1"/>
    <property type="molecule type" value="Genomic_DNA"/>
</dbReference>
<dbReference type="EC" id="3.4.22.49" evidence="2"/>
<dbReference type="GO" id="GO:0051307">
    <property type="term" value="P:meiotic chromosome separation"/>
    <property type="evidence" value="ECO:0007669"/>
    <property type="project" value="TreeGrafter"/>
</dbReference>
<dbReference type="AlphaFoldDB" id="A0A8H7S7I5"/>
<reference evidence="6 7" key="1">
    <citation type="submission" date="2020-12" db="EMBL/GenBank/DDBJ databases">
        <title>Metabolic potential, ecology and presence of endohyphal bacteria is reflected in genomic diversity of Mucoromycotina.</title>
        <authorList>
            <person name="Muszewska A."/>
            <person name="Okrasinska A."/>
            <person name="Steczkiewicz K."/>
            <person name="Drgas O."/>
            <person name="Orlowska M."/>
            <person name="Perlinska-Lenart U."/>
            <person name="Aleksandrzak-Piekarczyk T."/>
            <person name="Szatraj K."/>
            <person name="Zielenkiewicz U."/>
            <person name="Pilsyk S."/>
            <person name="Malc E."/>
            <person name="Mieczkowski P."/>
            <person name="Kruszewska J.S."/>
            <person name="Biernat P."/>
            <person name="Pawlowska J."/>
        </authorList>
    </citation>
    <scope>NUCLEOTIDE SEQUENCE [LARGE SCALE GENOMIC DNA]</scope>
    <source>
        <strain evidence="6 7">CBS 142.35</strain>
    </source>
</reference>
<feature type="non-terminal residue" evidence="6">
    <location>
        <position position="1"/>
    </location>
</feature>
<name>A0A8H7S7I5_9FUNG</name>
<protein>
    <recommendedName>
        <fullName evidence="2">separase</fullName>
        <ecNumber evidence="2">3.4.22.49</ecNumber>
    </recommendedName>
</protein>
<keyword evidence="3" id="KW-0378">Hydrolase</keyword>
<dbReference type="GO" id="GO:0004197">
    <property type="term" value="F:cysteine-type endopeptidase activity"/>
    <property type="evidence" value="ECO:0007669"/>
    <property type="project" value="InterPro"/>
</dbReference>
<keyword evidence="7" id="KW-1185">Reference proteome</keyword>
<evidence type="ECO:0000259" key="5">
    <source>
        <dbReference type="PROSITE" id="PS51700"/>
    </source>
</evidence>
<comment type="catalytic activity">
    <reaction evidence="1">
        <text>All bonds known to be hydrolyzed by this endopeptidase have arginine in P1 and an acidic residue in P4. P6 is often occupied by an acidic residue or by a hydroxy-amino-acid residue, the phosphorylation of which enhances cleavage.</text>
        <dbReference type="EC" id="3.4.22.49"/>
    </reaction>
</comment>
<proteinExistence type="predicted"/>
<evidence type="ECO:0000256" key="2">
    <source>
        <dbReference type="ARBA" id="ARBA00012489"/>
    </source>
</evidence>
<dbReference type="Pfam" id="PF03568">
    <property type="entry name" value="Separin_C"/>
    <property type="match status" value="1"/>
</dbReference>
<evidence type="ECO:0000256" key="4">
    <source>
        <dbReference type="ARBA" id="ARBA00022829"/>
    </source>
</evidence>
<dbReference type="PANTHER" id="PTHR12792">
    <property type="entry name" value="EXTRA SPINDLE POLES 1-RELATED"/>
    <property type="match status" value="1"/>
</dbReference>
<dbReference type="Proteomes" id="UP000646827">
    <property type="component" value="Unassembled WGS sequence"/>
</dbReference>
<accession>A0A8H7S7I5</accession>
<evidence type="ECO:0000256" key="3">
    <source>
        <dbReference type="ARBA" id="ARBA00022801"/>
    </source>
</evidence>
<sequence length="537" mass="61728">DDNNDPMEIDGSIMQAPSLYGNNNRWLQGHLEYLRDTYNEEHDLDDSEFQKKFVDIIPSNWTVCSLTMYPNTNELSIVRLQAETTPTIIKLSLQRTRRSHNNTSENTMDFVGAIDELKQIISESDKTISTAKFYTEKTAVNEWWKRRMQLDHQLKRLLNTIETEWLGGFKGLLCGNYHEDIEGLRKFQRKLNQLLHNFVYGLPPNSNREKSQKMIDINLNMCRVFLRLGPDPSNRELDDIIYFLLSCYESQGVDIDYNRADIVQLKNQLKGEINRYHETALIKNIDTMTRKQNDHVILIPDNHLHPIPWESLPIMRSQPVSRLPCLSFLRDRIMRSLAANDDDDNWTEVSINSKKTCYVLNPSGDLMHTQNEFETAFKNMDGWQGLIQEKPVELQWQNMLESRDLYMYFGHSAGQSIIRGQNIKKLKHCPVAILMGCSSGTLVDKGEYDADGYIINYLLGGSPAVVANLWDVTDKSIDQLTGKMFNTWGLLKNNNNNTNNNVSLVEAVSSSRDACTLPYLIGAAPIIYGIPVYIKRS</sequence>
<feature type="domain" description="Peptidase C50" evidence="5">
    <location>
        <begin position="353"/>
        <end position="448"/>
    </location>
</feature>
<dbReference type="PROSITE" id="PS51700">
    <property type="entry name" value="SEPARIN"/>
    <property type="match status" value="1"/>
</dbReference>
<organism evidence="6 7">
    <name type="scientific">Circinella minor</name>
    <dbReference type="NCBI Taxonomy" id="1195481"/>
    <lineage>
        <taxon>Eukaryota</taxon>
        <taxon>Fungi</taxon>
        <taxon>Fungi incertae sedis</taxon>
        <taxon>Mucoromycota</taxon>
        <taxon>Mucoromycotina</taxon>
        <taxon>Mucoromycetes</taxon>
        <taxon>Mucorales</taxon>
        <taxon>Lichtheimiaceae</taxon>
        <taxon>Circinella</taxon>
    </lineage>
</organism>